<evidence type="ECO:0000313" key="3">
    <source>
        <dbReference type="Proteomes" id="UP000553632"/>
    </source>
</evidence>
<evidence type="ECO:0000256" key="1">
    <source>
        <dbReference type="SAM" id="MobiDB-lite"/>
    </source>
</evidence>
<organism evidence="2 3">
    <name type="scientific">Perkinsus olseni</name>
    <name type="common">Perkinsus atlanticus</name>
    <dbReference type="NCBI Taxonomy" id="32597"/>
    <lineage>
        <taxon>Eukaryota</taxon>
        <taxon>Sar</taxon>
        <taxon>Alveolata</taxon>
        <taxon>Perkinsozoa</taxon>
        <taxon>Perkinsea</taxon>
        <taxon>Perkinsida</taxon>
        <taxon>Perkinsidae</taxon>
        <taxon>Perkinsus</taxon>
    </lineage>
</organism>
<protein>
    <recommendedName>
        <fullName evidence="4">Transmembrane protein 135</fullName>
    </recommendedName>
</protein>
<feature type="region of interest" description="Disordered" evidence="1">
    <location>
        <begin position="123"/>
        <end position="149"/>
    </location>
</feature>
<keyword evidence="3" id="KW-1185">Reference proteome</keyword>
<dbReference type="PANTHER" id="PTHR12459">
    <property type="entry name" value="TRANSMEMBRANE PROTEIN 135-RELATED"/>
    <property type="match status" value="1"/>
</dbReference>
<comment type="caution">
    <text evidence="2">The sequence shown here is derived from an EMBL/GenBank/DDBJ whole genome shotgun (WGS) entry which is preliminary data.</text>
</comment>
<feature type="non-terminal residue" evidence="2">
    <location>
        <position position="1"/>
    </location>
</feature>
<feature type="compositionally biased region" description="Basic and acidic residues" evidence="1">
    <location>
        <begin position="131"/>
        <end position="140"/>
    </location>
</feature>
<evidence type="ECO:0008006" key="4">
    <source>
        <dbReference type="Google" id="ProtNLM"/>
    </source>
</evidence>
<dbReference type="AlphaFoldDB" id="A0A7J6UQM3"/>
<accession>A0A7J6UQM3</accession>
<proteinExistence type="predicted"/>
<reference evidence="2 3" key="1">
    <citation type="submission" date="2020-04" db="EMBL/GenBank/DDBJ databases">
        <title>Perkinsus olseni comparative genomics.</title>
        <authorList>
            <person name="Bogema D.R."/>
        </authorList>
    </citation>
    <scope>NUCLEOTIDE SEQUENCE [LARGE SCALE GENOMIC DNA]</scope>
    <source>
        <strain evidence="2 3">ATCC PRA-207</strain>
    </source>
</reference>
<dbReference type="EMBL" id="JABANO010000016">
    <property type="protein sequence ID" value="KAF4759574.1"/>
    <property type="molecule type" value="Genomic_DNA"/>
</dbReference>
<evidence type="ECO:0000313" key="2">
    <source>
        <dbReference type="EMBL" id="KAF4759574.1"/>
    </source>
</evidence>
<gene>
    <name evidence="2" type="ORF">FOZ63_033587</name>
</gene>
<dbReference type="Proteomes" id="UP000553632">
    <property type="component" value="Unassembled WGS sequence"/>
</dbReference>
<sequence length="516" mass="56592">NSGGGAVVVTTGSLSPFLSPFWMAFPPPGGMAPSLFPAPHQWGMDFNVMSAITGELRRLPPIPEESALSSSRSASQTLVDWAERTLAPEWKDLEDECWSTDCSGGDLWEDPRVAPQELRRNGGPLTIVRTHPRDRGDRPRSNGGARPWHDAPELYPSLEHCAFRNFVKGAAVASGAMALSAAIPSLLRGQSAGRLAGIGRALFHPSHVRCGIFFGGLVSTTNTLLYLAGSAKRRHQLAWLVGLLSGPWLLALSDSTQYYVAVFVLVRTVYGLAELGSREASALSNRAVAVATSACAVARILWCWRNRREELDPQLVEFIVRRFSSLVNIPPPGVLPVVTSFGNALKESFLALIPTYLLPRLVVSAVRVQLREIMDKESFVGLLRSSAFLATFITALRVGASHIWLGSLAAGSLLLLEQPYRRQELAIFLLAQAVHSVGVCRRLLGPVPRTTIFSICLAICIHFYVNEPRAVPPGYLFLMRRFFDSGKRRHLPLAPLLPKQKMQEELMTRGIPRHEA</sequence>
<dbReference type="InterPro" id="IPR026749">
    <property type="entry name" value="Tmem135"/>
</dbReference>
<name>A0A7J6UQM3_PEROL</name>